<keyword evidence="2" id="KW-1133">Transmembrane helix</keyword>
<evidence type="ECO:0000256" key="2">
    <source>
        <dbReference type="SAM" id="Phobius"/>
    </source>
</evidence>
<dbReference type="Proteomes" id="UP000265816">
    <property type="component" value="Unassembled WGS sequence"/>
</dbReference>
<dbReference type="GO" id="GO:0005886">
    <property type="term" value="C:plasma membrane"/>
    <property type="evidence" value="ECO:0007669"/>
    <property type="project" value="UniProtKB-SubCell"/>
</dbReference>
<dbReference type="InterPro" id="IPR013099">
    <property type="entry name" value="K_chnl_dom"/>
</dbReference>
<dbReference type="RefSeq" id="WP_119114494.1">
    <property type="nucleotide sequence ID" value="NZ_CBCSEO010000023.1"/>
</dbReference>
<dbReference type="PANTHER" id="PTHR43833:SF9">
    <property type="entry name" value="POTASSIUM CHANNEL PROTEIN YUGO-RELATED"/>
    <property type="match status" value="1"/>
</dbReference>
<dbReference type="Gene3D" id="1.10.287.70">
    <property type="match status" value="1"/>
</dbReference>
<dbReference type="PRINTS" id="PR00169">
    <property type="entry name" value="KCHANNEL"/>
</dbReference>
<dbReference type="GO" id="GO:0006813">
    <property type="term" value="P:potassium ion transport"/>
    <property type="evidence" value="ECO:0007669"/>
    <property type="project" value="InterPro"/>
</dbReference>
<dbReference type="SUPFAM" id="SSF51735">
    <property type="entry name" value="NAD(P)-binding Rossmann-fold domains"/>
    <property type="match status" value="1"/>
</dbReference>
<evidence type="ECO:0000256" key="1">
    <source>
        <dbReference type="ARBA" id="ARBA00004651"/>
    </source>
</evidence>
<evidence type="ECO:0000259" key="3">
    <source>
        <dbReference type="PROSITE" id="PS51201"/>
    </source>
</evidence>
<organism evidence="4 5">
    <name type="scientific">Mesobacillus zeae</name>
    <dbReference type="NCBI Taxonomy" id="1917180"/>
    <lineage>
        <taxon>Bacteria</taxon>
        <taxon>Bacillati</taxon>
        <taxon>Bacillota</taxon>
        <taxon>Bacilli</taxon>
        <taxon>Bacillales</taxon>
        <taxon>Bacillaceae</taxon>
        <taxon>Mesobacillus</taxon>
    </lineage>
</organism>
<dbReference type="PANTHER" id="PTHR43833">
    <property type="entry name" value="POTASSIUM CHANNEL PROTEIN 2-RELATED-RELATED"/>
    <property type="match status" value="1"/>
</dbReference>
<dbReference type="SUPFAM" id="SSF81324">
    <property type="entry name" value="Voltage-gated potassium channels"/>
    <property type="match status" value="1"/>
</dbReference>
<keyword evidence="2" id="KW-0812">Transmembrane</keyword>
<dbReference type="Gene3D" id="3.40.50.720">
    <property type="entry name" value="NAD(P)-binding Rossmann-like Domain"/>
    <property type="match status" value="1"/>
</dbReference>
<dbReference type="InterPro" id="IPR050721">
    <property type="entry name" value="Trk_Ktr_HKT_K-transport"/>
</dbReference>
<comment type="caution">
    <text evidence="4">The sequence shown here is derived from an EMBL/GenBank/DDBJ whole genome shotgun (WGS) entry which is preliminary data.</text>
</comment>
<dbReference type="InterPro" id="IPR036291">
    <property type="entry name" value="NAD(P)-bd_dom_sf"/>
</dbReference>
<dbReference type="Pfam" id="PF02254">
    <property type="entry name" value="TrkA_N"/>
    <property type="match status" value="1"/>
</dbReference>
<evidence type="ECO:0000313" key="5">
    <source>
        <dbReference type="Proteomes" id="UP000265816"/>
    </source>
</evidence>
<gene>
    <name evidence="4" type="ORF">D1970_19305</name>
</gene>
<feature type="transmembrane region" description="Helical" evidence="2">
    <location>
        <begin position="80"/>
        <end position="98"/>
    </location>
</feature>
<accession>A0A398AXN6</accession>
<dbReference type="Pfam" id="PF07885">
    <property type="entry name" value="Ion_trans_2"/>
    <property type="match status" value="1"/>
</dbReference>
<protein>
    <submittedName>
        <fullName evidence="4">Ion transporter</fullName>
    </submittedName>
</protein>
<feature type="domain" description="RCK N-terminal" evidence="3">
    <location>
        <begin position="145"/>
        <end position="275"/>
    </location>
</feature>
<keyword evidence="5" id="KW-1185">Reference proteome</keyword>
<feature type="transmembrane region" description="Helical" evidence="2">
    <location>
        <begin position="104"/>
        <end position="125"/>
    </location>
</feature>
<feature type="transmembrane region" description="Helical" evidence="2">
    <location>
        <begin position="48"/>
        <end position="68"/>
    </location>
</feature>
<comment type="subcellular location">
    <subcellularLocation>
        <location evidence="1">Cell membrane</location>
        <topology evidence="1">Multi-pass membrane protein</topology>
    </subcellularLocation>
</comment>
<sequence length="283" mass="31948">MGELLVPYRLIIGFRVANLSRIPEKQKGVNEMHIFRRLITKITKLNNVYLLVGTVLIVSLSMFIMRKIEPETFPTAFDSLWWVMTTMATVGYGDFYPVTVLGRSFAMVLYILGIGVLGVVIGKLVDSFGNFRRMKEEGRLKYKGQNHITIIGWSKKAEYAIKELLKDGKTHIVLIDRLEKQPLVHDRFHFVSGDAAASETMEAANIKKAKSVIIFADDKIDDPLLVDGKTLLLTASVEQYAPKVKTIIEVIKEEHLRSFAHVKVDEYILSNEVVSKIAVGHTL</sequence>
<dbReference type="EMBL" id="QWVT01000039">
    <property type="protein sequence ID" value="RID82321.1"/>
    <property type="molecule type" value="Genomic_DNA"/>
</dbReference>
<dbReference type="PROSITE" id="PS51201">
    <property type="entry name" value="RCK_N"/>
    <property type="match status" value="1"/>
</dbReference>
<dbReference type="AlphaFoldDB" id="A0A398AXN6"/>
<evidence type="ECO:0000313" key="4">
    <source>
        <dbReference type="EMBL" id="RID82321.1"/>
    </source>
</evidence>
<dbReference type="InterPro" id="IPR003148">
    <property type="entry name" value="RCK_N"/>
</dbReference>
<reference evidence="4 5" key="1">
    <citation type="submission" date="2018-08" db="EMBL/GenBank/DDBJ databases">
        <title>Bacillus jemisoniae sp. nov., Bacillus chryseoplanitiae sp. nov., Bacillus resnikiae sp. nov., and Bacillus frankliniae sp. nov., isolated from Viking spacecraft and associated surfaces.</title>
        <authorList>
            <person name="Seuylemezian A."/>
            <person name="Vaishampayan P."/>
        </authorList>
    </citation>
    <scope>NUCLEOTIDE SEQUENCE [LARGE SCALE GENOMIC DNA]</scope>
    <source>
        <strain evidence="4 5">JJ-247</strain>
    </source>
</reference>
<dbReference type="OrthoDB" id="9785285at2"/>
<keyword evidence="2" id="KW-0472">Membrane</keyword>
<name>A0A398AXN6_9BACI</name>
<proteinExistence type="predicted"/>